<evidence type="ECO:0000313" key="1">
    <source>
        <dbReference type="EMBL" id="MFD2999880.1"/>
    </source>
</evidence>
<keyword evidence="2" id="KW-1185">Reference proteome</keyword>
<organism evidence="1 2">
    <name type="scientific">Pontibacter toksunensis</name>
    <dbReference type="NCBI Taxonomy" id="1332631"/>
    <lineage>
        <taxon>Bacteria</taxon>
        <taxon>Pseudomonadati</taxon>
        <taxon>Bacteroidota</taxon>
        <taxon>Cytophagia</taxon>
        <taxon>Cytophagales</taxon>
        <taxon>Hymenobacteraceae</taxon>
        <taxon>Pontibacter</taxon>
    </lineage>
</organism>
<protein>
    <submittedName>
        <fullName evidence="1">FeoB-associated Cys-rich membrane protein</fullName>
    </submittedName>
</protein>
<evidence type="ECO:0000313" key="2">
    <source>
        <dbReference type="Proteomes" id="UP001597641"/>
    </source>
</evidence>
<accession>A0ABW6BPY0</accession>
<sequence>MVQELIILLVFIAAAFYMGRLVYRSFAAKSGCAKGCGSACSSINFKKIQQDLEKRQAAAQQS</sequence>
<dbReference type="RefSeq" id="WP_377482302.1">
    <property type="nucleotide sequence ID" value="NZ_JBHUOX010000003.1"/>
</dbReference>
<dbReference type="Proteomes" id="UP001597641">
    <property type="component" value="Unassembled WGS sequence"/>
</dbReference>
<proteinExistence type="predicted"/>
<name>A0ABW6BPY0_9BACT</name>
<comment type="caution">
    <text evidence="1">The sequence shown here is derived from an EMBL/GenBank/DDBJ whole genome shotgun (WGS) entry which is preliminary data.</text>
</comment>
<dbReference type="EMBL" id="JBHUOX010000003">
    <property type="protein sequence ID" value="MFD2999880.1"/>
    <property type="molecule type" value="Genomic_DNA"/>
</dbReference>
<reference evidence="2" key="1">
    <citation type="journal article" date="2019" name="Int. J. Syst. Evol. Microbiol.">
        <title>The Global Catalogue of Microorganisms (GCM) 10K type strain sequencing project: providing services to taxonomists for standard genome sequencing and annotation.</title>
        <authorList>
            <consortium name="The Broad Institute Genomics Platform"/>
            <consortium name="The Broad Institute Genome Sequencing Center for Infectious Disease"/>
            <person name="Wu L."/>
            <person name="Ma J."/>
        </authorList>
    </citation>
    <scope>NUCLEOTIDE SEQUENCE [LARGE SCALE GENOMIC DNA]</scope>
    <source>
        <strain evidence="2">KCTC 23984</strain>
    </source>
</reference>
<dbReference type="Pfam" id="PF12669">
    <property type="entry name" value="FeoB_associated"/>
    <property type="match status" value="1"/>
</dbReference>
<gene>
    <name evidence="1" type="ORF">ACFS7Z_05885</name>
</gene>